<keyword evidence="3" id="KW-0762">Sugar transport</keyword>
<dbReference type="InterPro" id="IPR013012">
    <property type="entry name" value="PTS_EIIB_3"/>
</dbReference>
<sequence length="100" mass="10878">MKKIMLVCNAGMSTGIMAKKIEEAAEGHVDVLACGEADFENHVEGVDMILVGPQIRYLVPNIQQIVSCPVEFIAPQAYGMMDGAAVLRQIIERIGDDDDE</sequence>
<dbReference type="CDD" id="cd05564">
    <property type="entry name" value="PTS_IIB_chitobiose_lichenan"/>
    <property type="match status" value="1"/>
</dbReference>
<dbReference type="PANTHER" id="PTHR34581">
    <property type="entry name" value="PTS SYSTEM N,N'-DIACETYLCHITOBIOSE-SPECIFIC EIIB COMPONENT"/>
    <property type="match status" value="1"/>
</dbReference>
<dbReference type="eggNOG" id="COG1440">
    <property type="taxonomic scope" value="Bacteria"/>
</dbReference>
<dbReference type="GO" id="GO:0016301">
    <property type="term" value="F:kinase activity"/>
    <property type="evidence" value="ECO:0007669"/>
    <property type="project" value="UniProtKB-KW"/>
</dbReference>
<accession>F2NB84</accession>
<keyword evidence="10" id="KW-1185">Reference proteome</keyword>
<dbReference type="InterPro" id="IPR036095">
    <property type="entry name" value="PTS_EIIB-like_sf"/>
</dbReference>
<evidence type="ECO:0000256" key="4">
    <source>
        <dbReference type="ARBA" id="ARBA00022679"/>
    </source>
</evidence>
<dbReference type="Proteomes" id="UP000006851">
    <property type="component" value="Chromosome"/>
</dbReference>
<evidence type="ECO:0000256" key="3">
    <source>
        <dbReference type="ARBA" id="ARBA00022597"/>
    </source>
</evidence>
<dbReference type="STRING" id="700015.Corgl_0503"/>
<dbReference type="Gene3D" id="3.40.50.2300">
    <property type="match status" value="1"/>
</dbReference>
<evidence type="ECO:0000256" key="2">
    <source>
        <dbReference type="ARBA" id="ARBA00022553"/>
    </source>
</evidence>
<evidence type="ECO:0000313" key="9">
    <source>
        <dbReference type="EMBL" id="AEB06620.1"/>
    </source>
</evidence>
<dbReference type="KEGG" id="cgo:Corgl_0503"/>
<gene>
    <name evidence="9" type="ordered locus">Corgl_0503</name>
</gene>
<dbReference type="InterPro" id="IPR003501">
    <property type="entry name" value="PTS_EIIB_2/3"/>
</dbReference>
<keyword evidence="5" id="KW-0598">Phosphotransferase system</keyword>
<name>F2NB84_CORGP</name>
<dbReference type="PANTHER" id="PTHR34581:SF2">
    <property type="entry name" value="PTS SYSTEM N,N'-DIACETYLCHITOBIOSE-SPECIFIC EIIB COMPONENT"/>
    <property type="match status" value="1"/>
</dbReference>
<keyword evidence="6" id="KW-0418">Kinase</keyword>
<evidence type="ECO:0000256" key="7">
    <source>
        <dbReference type="PROSITE-ProRule" id="PRU00423"/>
    </source>
</evidence>
<dbReference type="InterPro" id="IPR051819">
    <property type="entry name" value="PTS_sugar-specific_EIIB"/>
</dbReference>
<keyword evidence="1" id="KW-0813">Transport</keyword>
<evidence type="ECO:0000256" key="1">
    <source>
        <dbReference type="ARBA" id="ARBA00022448"/>
    </source>
</evidence>
<dbReference type="EMBL" id="CP002628">
    <property type="protein sequence ID" value="AEB06620.1"/>
    <property type="molecule type" value="Genomic_DNA"/>
</dbReference>
<dbReference type="PROSITE" id="PS51100">
    <property type="entry name" value="PTS_EIIB_TYPE_3"/>
    <property type="match status" value="1"/>
</dbReference>
<dbReference type="HOGENOM" id="CLU_147323_2_1_11"/>
<feature type="domain" description="PTS EIIB type-3" evidence="8">
    <location>
        <begin position="1"/>
        <end position="100"/>
    </location>
</feature>
<keyword evidence="4" id="KW-0808">Transferase</keyword>
<dbReference type="GO" id="GO:0009401">
    <property type="term" value="P:phosphoenolpyruvate-dependent sugar phosphotransferase system"/>
    <property type="evidence" value="ECO:0007669"/>
    <property type="project" value="UniProtKB-KW"/>
</dbReference>
<dbReference type="OrthoDB" id="2186177at2"/>
<evidence type="ECO:0000259" key="8">
    <source>
        <dbReference type="PROSITE" id="PS51100"/>
    </source>
</evidence>
<dbReference type="AlphaFoldDB" id="F2NB84"/>
<dbReference type="SUPFAM" id="SSF52794">
    <property type="entry name" value="PTS system IIB component-like"/>
    <property type="match status" value="1"/>
</dbReference>
<keyword evidence="2" id="KW-0597">Phosphoprotein</keyword>
<dbReference type="RefSeq" id="WP_013708363.1">
    <property type="nucleotide sequence ID" value="NC_015389.1"/>
</dbReference>
<protein>
    <submittedName>
        <fullName evidence="9">Phosphotransferase system lactose/cellobiose-specific IIB subunit</fullName>
    </submittedName>
</protein>
<organism evidence="9 10">
    <name type="scientific">Coriobacterium glomerans (strain ATCC 49209 / DSM 20642 / JCM 10262 / PW2)</name>
    <dbReference type="NCBI Taxonomy" id="700015"/>
    <lineage>
        <taxon>Bacteria</taxon>
        <taxon>Bacillati</taxon>
        <taxon>Actinomycetota</taxon>
        <taxon>Coriobacteriia</taxon>
        <taxon>Coriobacteriales</taxon>
        <taxon>Coriobacteriaceae</taxon>
        <taxon>Coriobacterium</taxon>
    </lineage>
</organism>
<dbReference type="Pfam" id="PF02302">
    <property type="entry name" value="PTS_IIB"/>
    <property type="match status" value="1"/>
</dbReference>
<reference evidence="10" key="1">
    <citation type="journal article" date="2013" name="Stand. Genomic Sci.">
        <title>Complete genome sequence of Coriobacterium glomerans type strain (PW2(T)) from the midgut of Pyrrhocoris apterus L. (red soldier bug).</title>
        <authorList>
            <person name="Stackebrandt E."/>
            <person name="Zeytun A."/>
            <person name="Lapidus A."/>
            <person name="Nolan M."/>
            <person name="Lucas S."/>
            <person name="Hammon N."/>
            <person name="Deshpande S."/>
            <person name="Cheng J.F."/>
            <person name="Tapia R."/>
            <person name="Goodwin L.A."/>
            <person name="Pitluck S."/>
            <person name="Liolios K."/>
            <person name="Pagani I."/>
            <person name="Ivanova N."/>
            <person name="Mavromatis K."/>
            <person name="Mikhailova N."/>
            <person name="Huntemann M."/>
            <person name="Pati A."/>
            <person name="Chen A."/>
            <person name="Palaniappan K."/>
            <person name="Chang Y.J."/>
            <person name="Land M."/>
            <person name="Hauser L."/>
            <person name="Rohde M."/>
            <person name="Pukall R."/>
            <person name="Goker M."/>
            <person name="Detter J.C."/>
            <person name="Woyke T."/>
            <person name="Bristow J."/>
            <person name="Eisen J.A."/>
            <person name="Markowitz V."/>
            <person name="Hugenholtz P."/>
            <person name="Kyrpides N.C."/>
            <person name="Klenk H.P."/>
        </authorList>
    </citation>
    <scope>NUCLEOTIDE SEQUENCE</scope>
    <source>
        <strain evidence="10">ATCC 49209 / DSM 20642 / JCM 10262 / PW2</strain>
    </source>
</reference>
<proteinExistence type="predicted"/>
<evidence type="ECO:0000256" key="5">
    <source>
        <dbReference type="ARBA" id="ARBA00022683"/>
    </source>
</evidence>
<feature type="modified residue" description="Phosphocysteine; by EIIA" evidence="7">
    <location>
        <position position="8"/>
    </location>
</feature>
<dbReference type="GO" id="GO:0008982">
    <property type="term" value="F:protein-N(PI)-phosphohistidine-sugar phosphotransferase activity"/>
    <property type="evidence" value="ECO:0007669"/>
    <property type="project" value="InterPro"/>
</dbReference>
<evidence type="ECO:0000256" key="6">
    <source>
        <dbReference type="ARBA" id="ARBA00022777"/>
    </source>
</evidence>
<evidence type="ECO:0000313" key="10">
    <source>
        <dbReference type="Proteomes" id="UP000006851"/>
    </source>
</evidence>